<proteinExistence type="predicted"/>
<protein>
    <submittedName>
        <fullName evidence="1">SFRICE_031787</fullName>
    </submittedName>
</protein>
<accession>A0A2H1WXJ7</accession>
<organism evidence="1">
    <name type="scientific">Spodoptera frugiperda</name>
    <name type="common">Fall armyworm</name>
    <dbReference type="NCBI Taxonomy" id="7108"/>
    <lineage>
        <taxon>Eukaryota</taxon>
        <taxon>Metazoa</taxon>
        <taxon>Ecdysozoa</taxon>
        <taxon>Arthropoda</taxon>
        <taxon>Hexapoda</taxon>
        <taxon>Insecta</taxon>
        <taxon>Pterygota</taxon>
        <taxon>Neoptera</taxon>
        <taxon>Endopterygota</taxon>
        <taxon>Lepidoptera</taxon>
        <taxon>Glossata</taxon>
        <taxon>Ditrysia</taxon>
        <taxon>Noctuoidea</taxon>
        <taxon>Noctuidae</taxon>
        <taxon>Amphipyrinae</taxon>
        <taxon>Spodoptera</taxon>
    </lineage>
</organism>
<evidence type="ECO:0000313" key="1">
    <source>
        <dbReference type="EMBL" id="SOQ57793.1"/>
    </source>
</evidence>
<dbReference type="EMBL" id="ODYU01011828">
    <property type="protein sequence ID" value="SOQ57793.1"/>
    <property type="molecule type" value="Genomic_DNA"/>
</dbReference>
<dbReference type="AlphaFoldDB" id="A0A2H1WXJ7"/>
<sequence>MNLLENLGKSIRTQPPVTTIAAAHRHLKHQRRYKCVAILLGVRDLKVVEESGAENIGKGGMGPPVTSLIQQNIA</sequence>
<gene>
    <name evidence="1" type="ORF">SFRICE_031787</name>
</gene>
<reference evidence="1" key="1">
    <citation type="submission" date="2016-07" db="EMBL/GenBank/DDBJ databases">
        <authorList>
            <person name="Bretaudeau A."/>
        </authorList>
    </citation>
    <scope>NUCLEOTIDE SEQUENCE</scope>
    <source>
        <strain evidence="1">Rice</strain>
        <tissue evidence="1">Whole body</tissue>
    </source>
</reference>
<name>A0A2H1WXJ7_SPOFR</name>